<dbReference type="SUPFAM" id="SSF53850">
    <property type="entry name" value="Periplasmic binding protein-like II"/>
    <property type="match status" value="1"/>
</dbReference>
<dbReference type="PROSITE" id="PS50931">
    <property type="entry name" value="HTH_LYSR"/>
    <property type="match status" value="1"/>
</dbReference>
<comment type="similarity">
    <text evidence="1">Belongs to the LysR transcriptional regulatory family.</text>
</comment>
<dbReference type="Pfam" id="PF00126">
    <property type="entry name" value="HTH_1"/>
    <property type="match status" value="1"/>
</dbReference>
<dbReference type="InterPro" id="IPR000847">
    <property type="entry name" value="LysR_HTH_N"/>
</dbReference>
<feature type="domain" description="HTH lysR-type" evidence="5">
    <location>
        <begin position="9"/>
        <end position="66"/>
    </location>
</feature>
<sequence length="313" mass="35606">MAKDLFANLDLNLLRTFIILNQERNMRKASERLFVSQPAISKALQRLRDHFEDELFVKTHHGLRATEKANQLAESISPLMDELASAVNHSNEFDPAELDVTLKLAISPFFLSGIAQDLFKAIRSEAPNVQVQLLNWSKSTIQDLVNDDIHLGLNYGISHAPKELLQKKLADDTFKGYVRADHPYNKDYLEIDDGVDFEIATLIAADWNSNQSNSEKMIKMRGHEPNIVFRSELPSAIIDVVKNSDMLFPSSSYLKLDSHSGLRALDIYFGKVTIDTDIHAIYHYKNRNNATTLWLRSLIKRVLLRDNTGLSEQ</sequence>
<dbReference type="InterPro" id="IPR050389">
    <property type="entry name" value="LysR-type_TF"/>
</dbReference>
<keyword evidence="4" id="KW-0804">Transcription</keyword>
<dbReference type="InterPro" id="IPR036390">
    <property type="entry name" value="WH_DNA-bd_sf"/>
</dbReference>
<dbReference type="STRING" id="990268.JCM19235_5749"/>
<evidence type="ECO:0000259" key="5">
    <source>
        <dbReference type="PROSITE" id="PS50931"/>
    </source>
</evidence>
<dbReference type="Proteomes" id="UP000029228">
    <property type="component" value="Unassembled WGS sequence"/>
</dbReference>
<evidence type="ECO:0000256" key="1">
    <source>
        <dbReference type="ARBA" id="ARBA00009437"/>
    </source>
</evidence>
<dbReference type="EMBL" id="BBMR01000001">
    <property type="protein sequence ID" value="GAL17200.1"/>
    <property type="molecule type" value="Genomic_DNA"/>
</dbReference>
<proteinExistence type="inferred from homology"/>
<dbReference type="InterPro" id="IPR036388">
    <property type="entry name" value="WH-like_DNA-bd_sf"/>
</dbReference>
<evidence type="ECO:0000313" key="6">
    <source>
        <dbReference type="EMBL" id="GAL17200.1"/>
    </source>
</evidence>
<dbReference type="Gene3D" id="1.10.10.10">
    <property type="entry name" value="Winged helix-like DNA-binding domain superfamily/Winged helix DNA-binding domain"/>
    <property type="match status" value="1"/>
</dbReference>
<dbReference type="AlphaFoldDB" id="A0A090RP48"/>
<dbReference type="InterPro" id="IPR005119">
    <property type="entry name" value="LysR_subst-bd"/>
</dbReference>
<keyword evidence="3" id="KW-0238">DNA-binding</keyword>
<organism evidence="6 7">
    <name type="scientific">Vibrio maritimus</name>
    <dbReference type="NCBI Taxonomy" id="990268"/>
    <lineage>
        <taxon>Bacteria</taxon>
        <taxon>Pseudomonadati</taxon>
        <taxon>Pseudomonadota</taxon>
        <taxon>Gammaproteobacteria</taxon>
        <taxon>Vibrionales</taxon>
        <taxon>Vibrionaceae</taxon>
        <taxon>Vibrio</taxon>
    </lineage>
</organism>
<reference evidence="6 7" key="1">
    <citation type="submission" date="2014-09" db="EMBL/GenBank/DDBJ databases">
        <title>Vibrio maritimus JCM 19235. (C45) whole genome shotgun sequence.</title>
        <authorList>
            <person name="Sawabe T."/>
            <person name="Meirelles P."/>
            <person name="Nakanishi M."/>
            <person name="Sayaka M."/>
            <person name="Hattori M."/>
            <person name="Ohkuma M."/>
        </authorList>
    </citation>
    <scope>NUCLEOTIDE SEQUENCE [LARGE SCALE GENOMIC DNA]</scope>
    <source>
        <strain evidence="7">JCM19235</strain>
    </source>
</reference>
<dbReference type="Pfam" id="PF03466">
    <property type="entry name" value="LysR_substrate"/>
    <property type="match status" value="1"/>
</dbReference>
<comment type="caution">
    <text evidence="6">The sequence shown here is derived from an EMBL/GenBank/DDBJ whole genome shotgun (WGS) entry which is preliminary data.</text>
</comment>
<keyword evidence="7" id="KW-1185">Reference proteome</keyword>
<name>A0A090RP48_9VIBR</name>
<evidence type="ECO:0000256" key="4">
    <source>
        <dbReference type="ARBA" id="ARBA00023163"/>
    </source>
</evidence>
<keyword evidence="2" id="KW-0805">Transcription regulation</keyword>
<gene>
    <name evidence="6" type="ORF">JCM19235_5749</name>
</gene>
<dbReference type="Gene3D" id="3.40.190.10">
    <property type="entry name" value="Periplasmic binding protein-like II"/>
    <property type="match status" value="2"/>
</dbReference>
<dbReference type="SUPFAM" id="SSF46785">
    <property type="entry name" value="Winged helix' DNA-binding domain"/>
    <property type="match status" value="1"/>
</dbReference>
<evidence type="ECO:0000256" key="2">
    <source>
        <dbReference type="ARBA" id="ARBA00023015"/>
    </source>
</evidence>
<dbReference type="GO" id="GO:0003677">
    <property type="term" value="F:DNA binding"/>
    <property type="evidence" value="ECO:0007669"/>
    <property type="project" value="UniProtKB-KW"/>
</dbReference>
<evidence type="ECO:0000256" key="3">
    <source>
        <dbReference type="ARBA" id="ARBA00023125"/>
    </source>
</evidence>
<dbReference type="GO" id="GO:0003700">
    <property type="term" value="F:DNA-binding transcription factor activity"/>
    <property type="evidence" value="ECO:0007669"/>
    <property type="project" value="InterPro"/>
</dbReference>
<accession>A0A090RP48</accession>
<dbReference type="PANTHER" id="PTHR30118:SF15">
    <property type="entry name" value="TRANSCRIPTIONAL REGULATORY PROTEIN"/>
    <property type="match status" value="1"/>
</dbReference>
<protein>
    <submittedName>
        <fullName evidence="6">Transcriptional regulators LysR family</fullName>
    </submittedName>
</protein>
<evidence type="ECO:0000313" key="7">
    <source>
        <dbReference type="Proteomes" id="UP000029228"/>
    </source>
</evidence>
<dbReference type="OrthoDB" id="6395715at2"/>
<dbReference type="PANTHER" id="PTHR30118">
    <property type="entry name" value="HTH-TYPE TRANSCRIPTIONAL REGULATOR LEUO-RELATED"/>
    <property type="match status" value="1"/>
</dbReference>
<dbReference type="PRINTS" id="PR00039">
    <property type="entry name" value="HTHLYSR"/>
</dbReference>